<evidence type="ECO:0000256" key="8">
    <source>
        <dbReference type="SAM" id="Phobius"/>
    </source>
</evidence>
<feature type="domain" description="Methyl-accepting transducer" evidence="9">
    <location>
        <begin position="268"/>
        <end position="504"/>
    </location>
</feature>
<evidence type="ECO:0000256" key="4">
    <source>
        <dbReference type="ARBA" id="ARBA00023136"/>
    </source>
</evidence>
<dbReference type="PROSITE" id="PS50111">
    <property type="entry name" value="CHEMOTAXIS_TRANSDUC_2"/>
    <property type="match status" value="1"/>
</dbReference>
<dbReference type="InterPro" id="IPR024478">
    <property type="entry name" value="HlyB_4HB_MCP"/>
</dbReference>
<comment type="caution">
    <text evidence="11">The sequence shown here is derived from an EMBL/GenBank/DDBJ whole genome shotgun (WGS) entry which is preliminary data.</text>
</comment>
<dbReference type="EMBL" id="VKAD01000003">
    <property type="protein sequence ID" value="TXR51380.1"/>
    <property type="molecule type" value="Genomic_DNA"/>
</dbReference>
<keyword evidence="2 8" id="KW-0812">Transmembrane</keyword>
<keyword evidence="4 8" id="KW-0472">Membrane</keyword>
<evidence type="ECO:0000259" key="9">
    <source>
        <dbReference type="PROSITE" id="PS50111"/>
    </source>
</evidence>
<dbReference type="Pfam" id="PF00015">
    <property type="entry name" value="MCPsignal"/>
    <property type="match status" value="1"/>
</dbReference>
<dbReference type="Pfam" id="PF00672">
    <property type="entry name" value="HAMP"/>
    <property type="match status" value="1"/>
</dbReference>
<evidence type="ECO:0000256" key="6">
    <source>
        <dbReference type="ARBA" id="ARBA00029447"/>
    </source>
</evidence>
<dbReference type="PANTHER" id="PTHR32089:SF119">
    <property type="entry name" value="METHYL-ACCEPTING CHEMOTAXIS PROTEIN CTPL"/>
    <property type="match status" value="1"/>
</dbReference>
<dbReference type="GO" id="GO:0016020">
    <property type="term" value="C:membrane"/>
    <property type="evidence" value="ECO:0007669"/>
    <property type="project" value="UniProtKB-SubCell"/>
</dbReference>
<dbReference type="PROSITE" id="PS50885">
    <property type="entry name" value="HAMP"/>
    <property type="match status" value="1"/>
</dbReference>
<name>A0A5C8Z379_9GAMM</name>
<comment type="subcellular location">
    <subcellularLocation>
        <location evidence="1">Membrane</location>
        <topology evidence="1">Multi-pass membrane protein</topology>
    </subcellularLocation>
</comment>
<keyword evidence="12" id="KW-1185">Reference proteome</keyword>
<protein>
    <submittedName>
        <fullName evidence="11">Methyl-accepting chemotaxis protein</fullName>
    </submittedName>
</protein>
<reference evidence="11 12" key="1">
    <citation type="submission" date="2019-07" db="EMBL/GenBank/DDBJ databases">
        <title>Reinekea sp. strain SSH23 genome sequencing and assembly.</title>
        <authorList>
            <person name="Kim I."/>
        </authorList>
    </citation>
    <scope>NUCLEOTIDE SEQUENCE [LARGE SCALE GENOMIC DNA]</scope>
    <source>
        <strain evidence="11 12">SSH23</strain>
    </source>
</reference>
<evidence type="ECO:0000256" key="1">
    <source>
        <dbReference type="ARBA" id="ARBA00004141"/>
    </source>
</evidence>
<dbReference type="GO" id="GO:0006935">
    <property type="term" value="P:chemotaxis"/>
    <property type="evidence" value="ECO:0007669"/>
    <property type="project" value="UniProtKB-ARBA"/>
</dbReference>
<dbReference type="InterPro" id="IPR003660">
    <property type="entry name" value="HAMP_dom"/>
</dbReference>
<evidence type="ECO:0000259" key="10">
    <source>
        <dbReference type="PROSITE" id="PS50885"/>
    </source>
</evidence>
<dbReference type="InterPro" id="IPR004089">
    <property type="entry name" value="MCPsignal_dom"/>
</dbReference>
<feature type="transmembrane region" description="Helical" evidence="8">
    <location>
        <begin position="187"/>
        <end position="206"/>
    </location>
</feature>
<proteinExistence type="inferred from homology"/>
<evidence type="ECO:0000256" key="2">
    <source>
        <dbReference type="ARBA" id="ARBA00022692"/>
    </source>
</evidence>
<accession>A0A5C8Z379</accession>
<dbReference type="OrthoDB" id="9760371at2"/>
<organism evidence="11 12">
    <name type="scientific">Reinekea thalattae</name>
    <dbReference type="NCBI Taxonomy" id="2593301"/>
    <lineage>
        <taxon>Bacteria</taxon>
        <taxon>Pseudomonadati</taxon>
        <taxon>Pseudomonadota</taxon>
        <taxon>Gammaproteobacteria</taxon>
        <taxon>Oceanospirillales</taxon>
        <taxon>Saccharospirillaceae</taxon>
        <taxon>Reinekea</taxon>
    </lineage>
</organism>
<feature type="domain" description="HAMP" evidence="10">
    <location>
        <begin position="209"/>
        <end position="263"/>
    </location>
</feature>
<dbReference type="Gene3D" id="1.10.287.950">
    <property type="entry name" value="Methyl-accepting chemotaxis protein"/>
    <property type="match status" value="1"/>
</dbReference>
<dbReference type="SMART" id="SM00304">
    <property type="entry name" value="HAMP"/>
    <property type="match status" value="1"/>
</dbReference>
<evidence type="ECO:0000256" key="3">
    <source>
        <dbReference type="ARBA" id="ARBA00022989"/>
    </source>
</evidence>
<sequence length="540" mass="58203">MNLNTIRTRYTLIFCAIALVMAITALITLNLIKVLNSAIDGFSGKYNPAISAVINADRDLYQARVAELNVLIDSGDFDQQLSDYQENAQQALDRMNLLRDLLSEEADIIDQLSGFDAAFNDWMQASSRVFELVKSNNSYAATELSFGASNETFSALRDYYDVAGSLADEASVLLGEQTMATANAKKIGVTALLGVTVLITLLVGIITPRAMSSALLALSKQLRELNTGDGDLSRRIRSKRKDEIGSVANEFDRFVDGLADLIVAMSKQSSSVLENIGNMKADAKNVNKSSESQLESIELTVTAVNEMTSAIREVAQNAQLSATEVAEVTQLCVNGKQMTTSTVNQIRDLSETIQNASTAMNELASSSNDIASVLDVIRGIAEQTNLLALNAAIEAARAGEQGRGFAVVADEVRSLASKTQQSTNDIQEMIESLQKGVKGAAFAIDEGFKAVGSTVEQSEQTKDSLDKIVELSQSVADASTQIAASTEEQSQVAEEVNIQLVKLSELGRESRSYSMKNQARAVEVTHLTEELSSAVSRFKL</sequence>
<dbReference type="GO" id="GO:0007165">
    <property type="term" value="P:signal transduction"/>
    <property type="evidence" value="ECO:0007669"/>
    <property type="project" value="UniProtKB-KW"/>
</dbReference>
<evidence type="ECO:0000256" key="7">
    <source>
        <dbReference type="PROSITE-ProRule" id="PRU00284"/>
    </source>
</evidence>
<dbReference type="AlphaFoldDB" id="A0A5C8Z379"/>
<dbReference type="SMART" id="SM00283">
    <property type="entry name" value="MA"/>
    <property type="match status" value="1"/>
</dbReference>
<evidence type="ECO:0000256" key="5">
    <source>
        <dbReference type="ARBA" id="ARBA00023224"/>
    </source>
</evidence>
<gene>
    <name evidence="11" type="ORF">FME95_12685</name>
</gene>
<keyword evidence="3 8" id="KW-1133">Transmembrane helix</keyword>
<dbReference type="RefSeq" id="WP_147714875.1">
    <property type="nucleotide sequence ID" value="NZ_VKAD01000003.1"/>
</dbReference>
<dbReference type="CDD" id="cd06225">
    <property type="entry name" value="HAMP"/>
    <property type="match status" value="1"/>
</dbReference>
<dbReference type="CDD" id="cd11386">
    <property type="entry name" value="MCP_signal"/>
    <property type="match status" value="1"/>
</dbReference>
<evidence type="ECO:0000313" key="12">
    <source>
        <dbReference type="Proteomes" id="UP000321764"/>
    </source>
</evidence>
<comment type="similarity">
    <text evidence="6">Belongs to the methyl-accepting chemotaxis (MCP) protein family.</text>
</comment>
<keyword evidence="5 7" id="KW-0807">Transducer</keyword>
<dbReference type="PANTHER" id="PTHR32089">
    <property type="entry name" value="METHYL-ACCEPTING CHEMOTAXIS PROTEIN MCPB"/>
    <property type="match status" value="1"/>
</dbReference>
<feature type="transmembrane region" description="Helical" evidence="8">
    <location>
        <begin position="12"/>
        <end position="32"/>
    </location>
</feature>
<evidence type="ECO:0000313" key="11">
    <source>
        <dbReference type="EMBL" id="TXR51380.1"/>
    </source>
</evidence>
<dbReference type="SUPFAM" id="SSF58104">
    <property type="entry name" value="Methyl-accepting chemotaxis protein (MCP) signaling domain"/>
    <property type="match status" value="1"/>
</dbReference>
<dbReference type="Proteomes" id="UP000321764">
    <property type="component" value="Unassembled WGS sequence"/>
</dbReference>
<dbReference type="Pfam" id="PF12729">
    <property type="entry name" value="4HB_MCP_1"/>
    <property type="match status" value="1"/>
</dbReference>
<dbReference type="FunFam" id="1.10.287.950:FF:000001">
    <property type="entry name" value="Methyl-accepting chemotaxis sensory transducer"/>
    <property type="match status" value="1"/>
</dbReference>